<reference evidence="3" key="1">
    <citation type="submission" date="2014-08" db="EMBL/GenBank/DDBJ databases">
        <title>Comparative genomics of the Paenibacillus odorifer group.</title>
        <authorList>
            <person name="den Bakker H.C."/>
            <person name="Tsai Y.-C.Y.-C."/>
            <person name="Martin N."/>
            <person name="Korlach J."/>
            <person name="Wiedmann M."/>
        </authorList>
    </citation>
    <scope>NUCLEOTIDE SEQUENCE [LARGE SCALE GENOMIC DNA]</scope>
    <source>
        <strain evidence="3">DSM 13188</strain>
    </source>
</reference>
<dbReference type="InterPro" id="IPR005149">
    <property type="entry name" value="Tscrpt_reg_PadR_N"/>
</dbReference>
<evidence type="ECO:0000259" key="2">
    <source>
        <dbReference type="Pfam" id="PF10400"/>
    </source>
</evidence>
<proteinExistence type="predicted"/>
<gene>
    <name evidence="3" type="ORF">PBOR_28270</name>
</gene>
<dbReference type="RefSeq" id="WP_042217014.1">
    <property type="nucleotide sequence ID" value="NZ_CP009285.1"/>
</dbReference>
<dbReference type="PANTHER" id="PTHR43252:SF6">
    <property type="entry name" value="NEGATIVE TRANSCRIPTION REGULATOR PADR"/>
    <property type="match status" value="1"/>
</dbReference>
<feature type="domain" description="Transcription regulator PadR N-terminal" evidence="1">
    <location>
        <begin position="12"/>
        <end position="90"/>
    </location>
</feature>
<dbReference type="Proteomes" id="UP000029518">
    <property type="component" value="Chromosome"/>
</dbReference>
<evidence type="ECO:0000313" key="3">
    <source>
        <dbReference type="EMBL" id="AIQ60415.1"/>
    </source>
</evidence>
<accession>A0A089LK18</accession>
<protein>
    <recommendedName>
        <fullName evidence="5">PadR family transcriptional regulator</fullName>
    </recommendedName>
</protein>
<feature type="domain" description="Transcription regulator PadR C-terminal" evidence="2">
    <location>
        <begin position="101"/>
        <end position="184"/>
    </location>
</feature>
<dbReference type="InterPro" id="IPR018309">
    <property type="entry name" value="Tscrpt_reg_PadR_C"/>
</dbReference>
<name>A0A089LK18_PAEBO</name>
<dbReference type="Pfam" id="PF03551">
    <property type="entry name" value="PadR"/>
    <property type="match status" value="1"/>
</dbReference>
<keyword evidence="4" id="KW-1185">Reference proteome</keyword>
<dbReference type="Gene3D" id="6.10.140.190">
    <property type="match status" value="1"/>
</dbReference>
<evidence type="ECO:0000259" key="1">
    <source>
        <dbReference type="Pfam" id="PF03551"/>
    </source>
</evidence>
<dbReference type="InterPro" id="IPR036390">
    <property type="entry name" value="WH_DNA-bd_sf"/>
</dbReference>
<dbReference type="EMBL" id="CP009285">
    <property type="protein sequence ID" value="AIQ60415.1"/>
    <property type="molecule type" value="Genomic_DNA"/>
</dbReference>
<evidence type="ECO:0000313" key="4">
    <source>
        <dbReference type="Proteomes" id="UP000029518"/>
    </source>
</evidence>
<dbReference type="HOGENOM" id="CLU_089258_1_0_9"/>
<dbReference type="InterPro" id="IPR036388">
    <property type="entry name" value="WH-like_DNA-bd_sf"/>
</dbReference>
<dbReference type="KEGG" id="pbd:PBOR_28270"/>
<organism evidence="3 4">
    <name type="scientific">Paenibacillus borealis</name>
    <dbReference type="NCBI Taxonomy" id="160799"/>
    <lineage>
        <taxon>Bacteria</taxon>
        <taxon>Bacillati</taxon>
        <taxon>Bacillota</taxon>
        <taxon>Bacilli</taxon>
        <taxon>Bacillales</taxon>
        <taxon>Paenibacillaceae</taxon>
        <taxon>Paenibacillus</taxon>
    </lineage>
</organism>
<dbReference type="SUPFAM" id="SSF46785">
    <property type="entry name" value="Winged helix' DNA-binding domain"/>
    <property type="match status" value="1"/>
</dbReference>
<dbReference type="OrthoDB" id="9783723at2"/>
<dbReference type="Pfam" id="PF10400">
    <property type="entry name" value="Vir_act_alpha_C"/>
    <property type="match status" value="1"/>
</dbReference>
<dbReference type="PANTHER" id="PTHR43252">
    <property type="entry name" value="TRANSCRIPTIONAL REGULATOR YQJI"/>
    <property type="match status" value="1"/>
</dbReference>
<dbReference type="AlphaFoldDB" id="A0A089LK18"/>
<dbReference type="Gene3D" id="1.10.10.10">
    <property type="entry name" value="Winged helix-like DNA-binding domain superfamily/Winged helix DNA-binding domain"/>
    <property type="match status" value="1"/>
</dbReference>
<sequence>MAANRSKTGYVLLGLLNEENLTGYEIKKIVDTRLSFFWSESFGQIYPELKRLAAEGLIAVCEEPVSAGGKNSKQSIKYQITASGRYELQEWLKTPVEKETVRYELLLKLYFSNSSSSETMLEHIREFEINHRRQQQMFDKFEAQLKQNLDVHSNHSRILMVLSFGQKLWESYADWCGQTIALLEQEIAEQGIPQNE</sequence>
<evidence type="ECO:0008006" key="5">
    <source>
        <dbReference type="Google" id="ProtNLM"/>
    </source>
</evidence>